<keyword evidence="5" id="KW-1185">Reference proteome</keyword>
<keyword evidence="2" id="KW-0233">DNA recombination</keyword>
<feature type="domain" description="Tyr recombinase" evidence="3">
    <location>
        <begin position="211"/>
        <end position="398"/>
    </location>
</feature>
<evidence type="ECO:0000313" key="5">
    <source>
        <dbReference type="Proteomes" id="UP000554965"/>
    </source>
</evidence>
<dbReference type="GO" id="GO:0015074">
    <property type="term" value="P:DNA integration"/>
    <property type="evidence" value="ECO:0007669"/>
    <property type="project" value="InterPro"/>
</dbReference>
<dbReference type="PROSITE" id="PS51898">
    <property type="entry name" value="TYR_RECOMBINASE"/>
    <property type="match status" value="1"/>
</dbReference>
<gene>
    <name evidence="4" type="primary">xerC_9</name>
    <name evidence="4" type="ORF">MSIMFB_05101</name>
</gene>
<dbReference type="InterPro" id="IPR011010">
    <property type="entry name" value="DNA_brk_join_enz"/>
</dbReference>
<evidence type="ECO:0000313" key="4">
    <source>
        <dbReference type="EMBL" id="SOJ57624.1"/>
    </source>
</evidence>
<keyword evidence="1" id="KW-0238">DNA-binding</keyword>
<dbReference type="Pfam" id="PF00589">
    <property type="entry name" value="Phage_integrase"/>
    <property type="match status" value="1"/>
</dbReference>
<name>A0A7Z7NC69_9MYCO</name>
<sequence length="409" mass="45131">MATLSALVSGLEAELQRLGYKDSTLVWYRGCWRRMQKYFAARGVEEFSLDAAMAWVDDACGFFGKEQAGTLKRTDVYLFRVAQMLEDYAVHGAVLRRYSRSVSKLNAAGAETVARFQEHLRWTGRSASTVRTYGTLAGEFVAFTGTRGGLGCCDAAMIGAFVATLTGYQFKTVEQKLWAVRSFLRFACAASLVDGACLEAVPAARSARQTRIPSVWDPGEVARIVEAIDRDNPCGKRDYAIILLITRLGLRGVDIKRLQFADFDWPGNRLLVTQAKTGHRVQLPLLKDVGWAVIDYIRHGRPDCDCPQVFVRHMAPVGPFSDQDHLHQILVKHARAAHVPVSEKRRHGMHSLRHSLATRLMESGTPVEQIADILGHQSVASTGVYLKSSLGLLAKCALDPDAPANAVSR</sequence>
<dbReference type="AlphaFoldDB" id="A0A7Z7NC69"/>
<dbReference type="InterPro" id="IPR050090">
    <property type="entry name" value="Tyrosine_recombinase_XerCD"/>
</dbReference>
<dbReference type="InterPro" id="IPR002104">
    <property type="entry name" value="Integrase_catalytic"/>
</dbReference>
<dbReference type="RefSeq" id="WP_222106516.1">
    <property type="nucleotide sequence ID" value="NZ_OCTY01000002.1"/>
</dbReference>
<reference evidence="4 5" key="1">
    <citation type="submission" date="2017-10" db="EMBL/GenBank/DDBJ databases">
        <authorList>
            <consortium name="Urmite Genomes"/>
        </authorList>
    </citation>
    <scope>NUCLEOTIDE SEQUENCE [LARGE SCALE GENOMIC DNA]</scope>
    <source>
        <strain evidence="4 5">FB-527</strain>
    </source>
</reference>
<dbReference type="InterPro" id="IPR013762">
    <property type="entry name" value="Integrase-like_cat_sf"/>
</dbReference>
<dbReference type="PANTHER" id="PTHR30349:SF90">
    <property type="entry name" value="TYROSINE RECOMBINASE XERD"/>
    <property type="match status" value="1"/>
</dbReference>
<dbReference type="Gene3D" id="1.10.443.10">
    <property type="entry name" value="Intergrase catalytic core"/>
    <property type="match status" value="1"/>
</dbReference>
<evidence type="ECO:0000259" key="3">
    <source>
        <dbReference type="PROSITE" id="PS51898"/>
    </source>
</evidence>
<dbReference type="InterPro" id="IPR010998">
    <property type="entry name" value="Integrase_recombinase_N"/>
</dbReference>
<organism evidence="4 5">
    <name type="scientific">Mycobacterium simulans</name>
    <dbReference type="NCBI Taxonomy" id="627089"/>
    <lineage>
        <taxon>Bacteria</taxon>
        <taxon>Bacillati</taxon>
        <taxon>Actinomycetota</taxon>
        <taxon>Actinomycetes</taxon>
        <taxon>Mycobacteriales</taxon>
        <taxon>Mycobacteriaceae</taxon>
        <taxon>Mycobacterium</taxon>
    </lineage>
</organism>
<dbReference type="SUPFAM" id="SSF56349">
    <property type="entry name" value="DNA breaking-rejoining enzymes"/>
    <property type="match status" value="1"/>
</dbReference>
<evidence type="ECO:0000256" key="2">
    <source>
        <dbReference type="ARBA" id="ARBA00023172"/>
    </source>
</evidence>
<dbReference type="PANTHER" id="PTHR30349">
    <property type="entry name" value="PHAGE INTEGRASE-RELATED"/>
    <property type="match status" value="1"/>
</dbReference>
<accession>A0A7Z7NC69</accession>
<dbReference type="GO" id="GO:0006310">
    <property type="term" value="P:DNA recombination"/>
    <property type="evidence" value="ECO:0007669"/>
    <property type="project" value="UniProtKB-KW"/>
</dbReference>
<dbReference type="GO" id="GO:0003677">
    <property type="term" value="F:DNA binding"/>
    <property type="evidence" value="ECO:0007669"/>
    <property type="project" value="UniProtKB-KW"/>
</dbReference>
<dbReference type="EMBL" id="OCTY01000002">
    <property type="protein sequence ID" value="SOJ57624.1"/>
    <property type="molecule type" value="Genomic_DNA"/>
</dbReference>
<proteinExistence type="predicted"/>
<dbReference type="CDD" id="cd01188">
    <property type="entry name" value="INT_RitA_C_like"/>
    <property type="match status" value="1"/>
</dbReference>
<comment type="caution">
    <text evidence="4">The sequence shown here is derived from an EMBL/GenBank/DDBJ whole genome shotgun (WGS) entry which is preliminary data.</text>
</comment>
<dbReference type="Gene3D" id="1.10.150.130">
    <property type="match status" value="1"/>
</dbReference>
<protein>
    <submittedName>
        <fullName evidence="4">Tyrosine recombinase XerC</fullName>
    </submittedName>
</protein>
<evidence type="ECO:0000256" key="1">
    <source>
        <dbReference type="ARBA" id="ARBA00023125"/>
    </source>
</evidence>
<dbReference type="Proteomes" id="UP000554965">
    <property type="component" value="Unassembled WGS sequence"/>
</dbReference>